<dbReference type="InterPro" id="IPR034660">
    <property type="entry name" value="DinB/YfiT-like"/>
</dbReference>
<evidence type="ECO:0000313" key="4">
    <source>
        <dbReference type="Proteomes" id="UP001596074"/>
    </source>
</evidence>
<dbReference type="Proteomes" id="UP001596074">
    <property type="component" value="Unassembled WGS sequence"/>
</dbReference>
<keyword evidence="4" id="KW-1185">Reference proteome</keyword>
<evidence type="ECO:0000256" key="1">
    <source>
        <dbReference type="SAM" id="MobiDB-lite"/>
    </source>
</evidence>
<feature type="compositionally biased region" description="Basic residues" evidence="1">
    <location>
        <begin position="261"/>
        <end position="270"/>
    </location>
</feature>
<dbReference type="Pfam" id="PF11716">
    <property type="entry name" value="MDMPI_N"/>
    <property type="match status" value="1"/>
</dbReference>
<gene>
    <name evidence="3" type="ORF">ACFPZN_39985</name>
</gene>
<sequence>MKTSTPPVERLAAGLREQTAALAAAVDGADPAGRVPTCPEWTITDLVVHVGAAHRWTRDLVEARAAGPESLVPPATDVEPADWASWLNEGADRMAEAGVREAGTEVWTFLGPRPAAFWVRRMLHDTAVHHADAALALGRPFALADDLAADALGEGLELLAWPGAQQARPALAGLRGDGQTLRLQPRDGDGWLITRTPEGIAWERDGGGPAVQEGDVVLGRRPAAGLHAQDPAGGPARPGEGRRGTARPLARAHRVLSQGTPKRRRDSIPG</sequence>
<organism evidence="3 4">
    <name type="scientific">Actinomadura rugatobispora</name>
    <dbReference type="NCBI Taxonomy" id="1994"/>
    <lineage>
        <taxon>Bacteria</taxon>
        <taxon>Bacillati</taxon>
        <taxon>Actinomycetota</taxon>
        <taxon>Actinomycetes</taxon>
        <taxon>Streptosporangiales</taxon>
        <taxon>Thermomonosporaceae</taxon>
        <taxon>Actinomadura</taxon>
    </lineage>
</organism>
<dbReference type="GO" id="GO:0016853">
    <property type="term" value="F:isomerase activity"/>
    <property type="evidence" value="ECO:0007669"/>
    <property type="project" value="UniProtKB-KW"/>
</dbReference>
<name>A0ABW1ACB5_9ACTN</name>
<evidence type="ECO:0000259" key="2">
    <source>
        <dbReference type="Pfam" id="PF11716"/>
    </source>
</evidence>
<dbReference type="InterPro" id="IPR017517">
    <property type="entry name" value="Maleyloyr_isom"/>
</dbReference>
<protein>
    <submittedName>
        <fullName evidence="3">Maleylpyruvate isomerase family mycothiol-dependent enzyme</fullName>
    </submittedName>
</protein>
<keyword evidence="3" id="KW-0413">Isomerase</keyword>
<comment type="caution">
    <text evidence="3">The sequence shown here is derived from an EMBL/GenBank/DDBJ whole genome shotgun (WGS) entry which is preliminary data.</text>
</comment>
<evidence type="ECO:0000313" key="3">
    <source>
        <dbReference type="EMBL" id="MFC5751829.1"/>
    </source>
</evidence>
<dbReference type="PANTHER" id="PTHR40758:SF1">
    <property type="entry name" value="CONSERVED PROTEIN"/>
    <property type="match status" value="1"/>
</dbReference>
<accession>A0ABW1ACB5</accession>
<feature type="domain" description="Mycothiol-dependent maleylpyruvate isomerase metal-binding" evidence="2">
    <location>
        <begin position="15"/>
        <end position="134"/>
    </location>
</feature>
<dbReference type="PANTHER" id="PTHR40758">
    <property type="entry name" value="CONSERVED PROTEIN"/>
    <property type="match status" value="1"/>
</dbReference>
<dbReference type="NCBIfam" id="TIGR03083">
    <property type="entry name" value="maleylpyruvate isomerase family mycothiol-dependent enzyme"/>
    <property type="match status" value="1"/>
</dbReference>
<dbReference type="RefSeq" id="WP_378287790.1">
    <property type="nucleotide sequence ID" value="NZ_JBHSON010000076.1"/>
</dbReference>
<feature type="region of interest" description="Disordered" evidence="1">
    <location>
        <begin position="225"/>
        <end position="270"/>
    </location>
</feature>
<reference evidence="4" key="1">
    <citation type="journal article" date="2019" name="Int. J. Syst. Evol. Microbiol.">
        <title>The Global Catalogue of Microorganisms (GCM) 10K type strain sequencing project: providing services to taxonomists for standard genome sequencing and annotation.</title>
        <authorList>
            <consortium name="The Broad Institute Genomics Platform"/>
            <consortium name="The Broad Institute Genome Sequencing Center for Infectious Disease"/>
            <person name="Wu L."/>
            <person name="Ma J."/>
        </authorList>
    </citation>
    <scope>NUCLEOTIDE SEQUENCE [LARGE SCALE GENOMIC DNA]</scope>
    <source>
        <strain evidence="4">KCTC 42087</strain>
    </source>
</reference>
<dbReference type="SUPFAM" id="SSF109854">
    <property type="entry name" value="DinB/YfiT-like putative metalloenzymes"/>
    <property type="match status" value="1"/>
</dbReference>
<dbReference type="EMBL" id="JBHSON010000076">
    <property type="protein sequence ID" value="MFC5751829.1"/>
    <property type="molecule type" value="Genomic_DNA"/>
</dbReference>
<dbReference type="InterPro" id="IPR024344">
    <property type="entry name" value="MDMPI_metal-binding"/>
</dbReference>
<proteinExistence type="predicted"/>